<dbReference type="InterPro" id="IPR013324">
    <property type="entry name" value="RNA_pol_sigma_r3/r4-like"/>
</dbReference>
<dbReference type="Pfam" id="PF09862">
    <property type="entry name" value="DUF2089"/>
    <property type="match status" value="1"/>
</dbReference>
<name>A0A7M1XI36_9SPIR</name>
<reference evidence="2 3" key="1">
    <citation type="submission" date="2018-08" db="EMBL/GenBank/DDBJ databases">
        <title>The first complete genome of Treponema rectale (CHPAT), a commensal spirochete of the bovine rectum.</title>
        <authorList>
            <person name="Staton G.J."/>
            <person name="Clegg S.R."/>
            <person name="Carter S.D."/>
            <person name="Radford A.D."/>
            <person name="Darby A."/>
            <person name="Hall N."/>
            <person name="Birtles R.J."/>
            <person name="Evans N.J."/>
        </authorList>
    </citation>
    <scope>NUCLEOTIDE SEQUENCE [LARGE SCALE GENOMIC DNA]</scope>
    <source>
        <strain evidence="2 3">CHPA</strain>
    </source>
</reference>
<dbReference type="KEGG" id="trc:DYE49_00565"/>
<proteinExistence type="predicted"/>
<dbReference type="SUPFAM" id="SSF88659">
    <property type="entry name" value="Sigma3 and sigma4 domains of RNA polymerase sigma factors"/>
    <property type="match status" value="1"/>
</dbReference>
<dbReference type="InterPro" id="IPR018658">
    <property type="entry name" value="DUF2089"/>
</dbReference>
<feature type="domain" description="DUF2089" evidence="1">
    <location>
        <begin position="12"/>
        <end position="57"/>
    </location>
</feature>
<protein>
    <submittedName>
        <fullName evidence="2">DUF2089 family protein</fullName>
    </submittedName>
</protein>
<gene>
    <name evidence="2" type="ORF">DYE49_00565</name>
</gene>
<dbReference type="AlphaFoldDB" id="A0A7M1XI36"/>
<evidence type="ECO:0000259" key="1">
    <source>
        <dbReference type="Pfam" id="PF09862"/>
    </source>
</evidence>
<dbReference type="Proteomes" id="UP000593591">
    <property type="component" value="Chromosome"/>
</dbReference>
<sequence length="97" mass="11369">MKDLLPNWMKGLNQEDLEFIKTFIVQSGSLKEMATIYDVSYPTIRMRLDKVIEKIQLSDNKKDDSYIIQVKAMALDNKISIEAARELIENYRLLKED</sequence>
<accession>A0A7M1XI36</accession>
<dbReference type="EMBL" id="CP031517">
    <property type="protein sequence ID" value="QOS39023.1"/>
    <property type="molecule type" value="Genomic_DNA"/>
</dbReference>
<evidence type="ECO:0000313" key="2">
    <source>
        <dbReference type="EMBL" id="QOS39023.1"/>
    </source>
</evidence>
<evidence type="ECO:0000313" key="3">
    <source>
        <dbReference type="Proteomes" id="UP000593591"/>
    </source>
</evidence>
<organism evidence="2 3">
    <name type="scientific">Treponema rectale</name>
    <dbReference type="NCBI Taxonomy" id="744512"/>
    <lineage>
        <taxon>Bacteria</taxon>
        <taxon>Pseudomonadati</taxon>
        <taxon>Spirochaetota</taxon>
        <taxon>Spirochaetia</taxon>
        <taxon>Spirochaetales</taxon>
        <taxon>Treponemataceae</taxon>
        <taxon>Treponema</taxon>
    </lineage>
</organism>